<dbReference type="NCBIfam" id="TIGR02444">
    <property type="entry name" value="TIGR02444 family protein"/>
    <property type="match status" value="1"/>
</dbReference>
<feature type="coiled-coil region" evidence="1">
    <location>
        <begin position="95"/>
        <end position="122"/>
    </location>
</feature>
<proteinExistence type="predicted"/>
<evidence type="ECO:0000256" key="1">
    <source>
        <dbReference type="SAM" id="Coils"/>
    </source>
</evidence>
<gene>
    <name evidence="2" type="ORF">BCL74_0575</name>
</gene>
<dbReference type="Proteomes" id="UP000277424">
    <property type="component" value="Unassembled WGS sequence"/>
</dbReference>
<name>A0A420WPL5_9PROT</name>
<dbReference type="OrthoDB" id="7875767at2"/>
<comment type="caution">
    <text evidence="2">The sequence shown here is derived from an EMBL/GenBank/DDBJ whole genome shotgun (WGS) entry which is preliminary data.</text>
</comment>
<accession>A0A420WPL5</accession>
<reference evidence="2 3" key="1">
    <citation type="submission" date="2018-10" db="EMBL/GenBank/DDBJ databases">
        <title>Comparative analysis of microorganisms from saline springs in Andes Mountain Range, Colombia.</title>
        <authorList>
            <person name="Rubin E."/>
        </authorList>
    </citation>
    <scope>NUCLEOTIDE SEQUENCE [LARGE SCALE GENOMIC DNA]</scope>
    <source>
        <strain evidence="2 3">USBA 36</strain>
    </source>
</reference>
<dbReference type="RefSeq" id="WP_121217403.1">
    <property type="nucleotide sequence ID" value="NZ_RBIG01000001.1"/>
</dbReference>
<sequence length="163" mass="17702">MPSAPSPSAPDFWSFSLDFYGRPGVAETCLALQDSHGLDVNLVLYCCWRGDILSEAQIQAAIDLTAPWRADIVQPLRALRRRLKPGFPPFPDAGVQGLRKRIADTELEAERLQQQALDALARQGGPVPLPSRSAAMANLRLLAALCDAEDSASQLDQLASHLD</sequence>
<protein>
    <submittedName>
        <fullName evidence="2">Uncharacterized protein (TIGR02444 family)</fullName>
    </submittedName>
</protein>
<dbReference type="AlphaFoldDB" id="A0A420WPL5"/>
<evidence type="ECO:0000313" key="2">
    <source>
        <dbReference type="EMBL" id="RKQ72806.1"/>
    </source>
</evidence>
<evidence type="ECO:0000313" key="3">
    <source>
        <dbReference type="Proteomes" id="UP000277424"/>
    </source>
</evidence>
<dbReference type="EMBL" id="RBIG01000001">
    <property type="protein sequence ID" value="RKQ72806.1"/>
    <property type="molecule type" value="Genomic_DNA"/>
</dbReference>
<organism evidence="2 3">
    <name type="scientific">Oceanibaculum indicum</name>
    <dbReference type="NCBI Taxonomy" id="526216"/>
    <lineage>
        <taxon>Bacteria</taxon>
        <taxon>Pseudomonadati</taxon>
        <taxon>Pseudomonadota</taxon>
        <taxon>Alphaproteobacteria</taxon>
        <taxon>Rhodospirillales</taxon>
        <taxon>Oceanibaculaceae</taxon>
        <taxon>Oceanibaculum</taxon>
    </lineage>
</organism>
<dbReference type="InterPro" id="IPR012659">
    <property type="entry name" value="CHP02444"/>
</dbReference>
<keyword evidence="1" id="KW-0175">Coiled coil</keyword>
<dbReference type="Pfam" id="PF09523">
    <property type="entry name" value="DUF2390"/>
    <property type="match status" value="1"/>
</dbReference>